<protein>
    <submittedName>
        <fullName evidence="2">Uncharacterized protein</fullName>
    </submittedName>
</protein>
<evidence type="ECO:0000256" key="1">
    <source>
        <dbReference type="SAM" id="MobiDB-lite"/>
    </source>
</evidence>
<proteinExistence type="predicted"/>
<keyword evidence="3" id="KW-1185">Reference proteome</keyword>
<feature type="compositionally biased region" description="Polar residues" evidence="1">
    <location>
        <begin position="437"/>
        <end position="446"/>
    </location>
</feature>
<reference evidence="2 3" key="1">
    <citation type="submission" date="2019-07" db="EMBL/GenBank/DDBJ databases">
        <title>Whole genome shotgun sequence of Cellulomonas xylanilytica NBRC 101102.</title>
        <authorList>
            <person name="Hosoyama A."/>
            <person name="Uohara A."/>
            <person name="Ohji S."/>
            <person name="Ichikawa N."/>
        </authorList>
    </citation>
    <scope>NUCLEOTIDE SEQUENCE [LARGE SCALE GENOMIC DNA]</scope>
    <source>
        <strain evidence="2 3">NBRC 101102</strain>
    </source>
</reference>
<organism evidence="2 3">
    <name type="scientific">Cellulomonas xylanilytica</name>
    <dbReference type="NCBI Taxonomy" id="233583"/>
    <lineage>
        <taxon>Bacteria</taxon>
        <taxon>Bacillati</taxon>
        <taxon>Actinomycetota</taxon>
        <taxon>Actinomycetes</taxon>
        <taxon>Micrococcales</taxon>
        <taxon>Cellulomonadaceae</taxon>
        <taxon>Cellulomonas</taxon>
    </lineage>
</organism>
<name>A0A510UZF0_9CELL</name>
<accession>A0A510UZF0</accession>
<evidence type="ECO:0000313" key="3">
    <source>
        <dbReference type="Proteomes" id="UP000321118"/>
    </source>
</evidence>
<dbReference type="Proteomes" id="UP000321118">
    <property type="component" value="Unassembled WGS sequence"/>
</dbReference>
<feature type="region of interest" description="Disordered" evidence="1">
    <location>
        <begin position="433"/>
        <end position="455"/>
    </location>
</feature>
<dbReference type="EMBL" id="BJUB01000001">
    <property type="protein sequence ID" value="GEK19876.1"/>
    <property type="molecule type" value="Genomic_DNA"/>
</dbReference>
<evidence type="ECO:0000313" key="2">
    <source>
        <dbReference type="EMBL" id="GEK19876.1"/>
    </source>
</evidence>
<comment type="caution">
    <text evidence="2">The sequence shown here is derived from an EMBL/GenBank/DDBJ whole genome shotgun (WGS) entry which is preliminary data.</text>
</comment>
<dbReference type="AlphaFoldDB" id="A0A510UZF0"/>
<sequence>MTTYGALMEQAARHIHAGGSQTAAHRFDDLRDAHLAVASFHGLLDAIERHVWHLVDPARATTIYGTSAPPQGTDPVEYAALRMVTAIPTLEDKDHRLPPIPQPIDHPWADAARALGAAVDLLATHTDVAGTSRSPDGPLVWDFAARRRALGRVADLTGAVLSGADTLGLRVGQAGTHWSSVRRWIPTFDESRAWAADAVHQAKDRTGAGPLDDIELANPSIRTANELLELADRIARLRRSAWGALRHPDFSVATLNDFAGVGLAVNAHCAAFHGVDLRQVADDPALAQLPQIVRARAWQRVLGDLHDVISPGPGAPTVRADAIAVRHLLAQTAPLTGASVGRAASCELDRRAVGAVVDGAVDTMSQIAAWNSMTYNRLACSGHLRIRAANLTGEQITDSPELAAAKLRGTSVAVTPALHERALRHYRDAAERIASGSDHSGTASAPSPTPEAIVIGRAHHL</sequence>
<gene>
    <name evidence="2" type="ORF">CXY01_03960</name>
</gene>